<dbReference type="InterPro" id="IPR020053">
    <property type="entry name" value="Ribosome-bd_factorA_CS"/>
</dbReference>
<dbReference type="Pfam" id="PF02033">
    <property type="entry name" value="RBFA"/>
    <property type="match status" value="1"/>
</dbReference>
<dbReference type="EMBL" id="MNWX01000002">
    <property type="protein sequence ID" value="OIO65922.1"/>
    <property type="molecule type" value="Genomic_DNA"/>
</dbReference>
<comment type="subunit">
    <text evidence="2">Monomer. Binds 30S ribosomal subunits, but not 50S ribosomal subunits or 70S ribosomes.</text>
</comment>
<comment type="function">
    <text evidence="2">One of several proteins that assist in the late maturation steps of the functional core of the 30S ribosomal subunit. Associates with free 30S ribosomal subunits (but not with 30S subunits that are part of 70S ribosomes or polysomes). Required for efficient processing of 16S rRNA. May interact with the 5'-terminal helix region of 16S rRNA.</text>
</comment>
<proteinExistence type="inferred from homology"/>
<dbReference type="InterPro" id="IPR000238">
    <property type="entry name" value="RbfA"/>
</dbReference>
<dbReference type="Gene3D" id="3.30.300.20">
    <property type="match status" value="1"/>
</dbReference>
<dbReference type="GO" id="GO:0005829">
    <property type="term" value="C:cytosol"/>
    <property type="evidence" value="ECO:0007669"/>
    <property type="project" value="TreeGrafter"/>
</dbReference>
<evidence type="ECO:0000313" key="3">
    <source>
        <dbReference type="EMBL" id="OIO65922.1"/>
    </source>
</evidence>
<gene>
    <name evidence="2" type="primary">rbfA</name>
    <name evidence="3" type="ORF">AUJ30_00085</name>
</gene>
<dbReference type="GO" id="GO:0030490">
    <property type="term" value="P:maturation of SSU-rRNA"/>
    <property type="evidence" value="ECO:0007669"/>
    <property type="project" value="UniProtKB-UniRule"/>
</dbReference>
<dbReference type="GO" id="GO:0043024">
    <property type="term" value="F:ribosomal small subunit binding"/>
    <property type="evidence" value="ECO:0007669"/>
    <property type="project" value="TreeGrafter"/>
</dbReference>
<dbReference type="InterPro" id="IPR023799">
    <property type="entry name" value="RbfA_dom_sf"/>
</dbReference>
<evidence type="ECO:0000313" key="4">
    <source>
        <dbReference type="Proteomes" id="UP000182693"/>
    </source>
</evidence>
<protein>
    <recommendedName>
        <fullName evidence="2">Ribosome-binding factor A</fullName>
    </recommendedName>
</protein>
<organism evidence="3 4">
    <name type="scientific">Candidatus Wolfebacteria bacterium CG1_02_39_135</name>
    <dbReference type="NCBI Taxonomy" id="1805425"/>
    <lineage>
        <taxon>Bacteria</taxon>
        <taxon>Candidatus Wolfeibacteriota</taxon>
    </lineage>
</organism>
<comment type="similarity">
    <text evidence="2">Belongs to the RbfA family.</text>
</comment>
<sequence length="112" mass="13040">MKYRQERIASLIKEEISKLIVREIEFPESLVTITDVDIDDELNRAVISFSVLPSEKSETALKILGKNRSHLQYLLLRKINIKPMPQIEFKIDYGLEKAAEIEKILLEDKIDK</sequence>
<name>A0A1J4XVZ2_9BACT</name>
<dbReference type="NCBIfam" id="TIGR00082">
    <property type="entry name" value="rbfA"/>
    <property type="match status" value="1"/>
</dbReference>
<comment type="subcellular location">
    <subcellularLocation>
        <location evidence="2">Cytoplasm</location>
    </subcellularLocation>
</comment>
<dbReference type="SUPFAM" id="SSF89919">
    <property type="entry name" value="Ribosome-binding factor A, RbfA"/>
    <property type="match status" value="1"/>
</dbReference>
<dbReference type="HAMAP" id="MF_00003">
    <property type="entry name" value="RbfA"/>
    <property type="match status" value="1"/>
</dbReference>
<evidence type="ECO:0000256" key="2">
    <source>
        <dbReference type="HAMAP-Rule" id="MF_00003"/>
    </source>
</evidence>
<comment type="caution">
    <text evidence="3">The sequence shown here is derived from an EMBL/GenBank/DDBJ whole genome shotgun (WGS) entry which is preliminary data.</text>
</comment>
<dbReference type="PANTHER" id="PTHR33515:SF1">
    <property type="entry name" value="RIBOSOME-BINDING FACTOR A, CHLOROPLASTIC-RELATED"/>
    <property type="match status" value="1"/>
</dbReference>
<accession>A0A1J4XVZ2</accession>
<dbReference type="Proteomes" id="UP000182693">
    <property type="component" value="Unassembled WGS sequence"/>
</dbReference>
<dbReference type="AlphaFoldDB" id="A0A1J4XVZ2"/>
<reference evidence="3 4" key="1">
    <citation type="journal article" date="2016" name="Environ. Microbiol.">
        <title>Genomic resolution of a cold subsurface aquifer community provides metabolic insights for novel microbes adapted to high CO concentrations.</title>
        <authorList>
            <person name="Probst A.J."/>
            <person name="Castelle C.J."/>
            <person name="Singh A."/>
            <person name="Brown C.T."/>
            <person name="Anantharaman K."/>
            <person name="Sharon I."/>
            <person name="Hug L.A."/>
            <person name="Burstein D."/>
            <person name="Emerson J.B."/>
            <person name="Thomas B.C."/>
            <person name="Banfield J.F."/>
        </authorList>
    </citation>
    <scope>NUCLEOTIDE SEQUENCE [LARGE SCALE GENOMIC DNA]</scope>
    <source>
        <strain evidence="3">CG1_02_39_135</strain>
    </source>
</reference>
<dbReference type="PANTHER" id="PTHR33515">
    <property type="entry name" value="RIBOSOME-BINDING FACTOR A, CHLOROPLASTIC-RELATED"/>
    <property type="match status" value="1"/>
</dbReference>
<keyword evidence="1 2" id="KW-0690">Ribosome biogenesis</keyword>
<evidence type="ECO:0000256" key="1">
    <source>
        <dbReference type="ARBA" id="ARBA00022517"/>
    </source>
</evidence>
<keyword evidence="2" id="KW-0963">Cytoplasm</keyword>
<dbReference type="PROSITE" id="PS01319">
    <property type="entry name" value="RBFA"/>
    <property type="match status" value="1"/>
</dbReference>
<dbReference type="STRING" id="1805425.AUJ30_00085"/>
<dbReference type="InterPro" id="IPR015946">
    <property type="entry name" value="KH_dom-like_a/b"/>
</dbReference>